<keyword evidence="2" id="KW-0472">Membrane</keyword>
<protein>
    <recommendedName>
        <fullName evidence="5">DUF3951 domain-containing protein</fullName>
    </recommendedName>
</protein>
<evidence type="ECO:0000256" key="2">
    <source>
        <dbReference type="SAM" id="Phobius"/>
    </source>
</evidence>
<feature type="region of interest" description="Disordered" evidence="1">
    <location>
        <begin position="29"/>
        <end position="59"/>
    </location>
</feature>
<evidence type="ECO:0008006" key="5">
    <source>
        <dbReference type="Google" id="ProtNLM"/>
    </source>
</evidence>
<dbReference type="AlphaFoldDB" id="A0A220MKK7"/>
<feature type="transmembrane region" description="Helical" evidence="2">
    <location>
        <begin position="6"/>
        <end position="22"/>
    </location>
</feature>
<dbReference type="RefSeq" id="WP_087347720.1">
    <property type="nucleotide sequence ID" value="NZ_CP018145.1"/>
</dbReference>
<accession>A0A220MKK7</accession>
<sequence length="59" mass="6855">MTQVIVVLIIFTFVALIARIVFRSIKEKRLPKPPNYTPYDDVMSGKVRSDETRESNKEN</sequence>
<evidence type="ECO:0000313" key="4">
    <source>
        <dbReference type="Proteomes" id="UP000197781"/>
    </source>
</evidence>
<organism evidence="3 4">
    <name type="scientific">Brevibacillus formosus</name>
    <dbReference type="NCBI Taxonomy" id="54913"/>
    <lineage>
        <taxon>Bacteria</taxon>
        <taxon>Bacillati</taxon>
        <taxon>Bacillota</taxon>
        <taxon>Bacilli</taxon>
        <taxon>Bacillales</taxon>
        <taxon>Paenibacillaceae</taxon>
        <taxon>Brevibacillus</taxon>
    </lineage>
</organism>
<dbReference type="EMBL" id="CP018145">
    <property type="protein sequence ID" value="ASJ55309.1"/>
    <property type="molecule type" value="Genomic_DNA"/>
</dbReference>
<evidence type="ECO:0000256" key="1">
    <source>
        <dbReference type="SAM" id="MobiDB-lite"/>
    </source>
</evidence>
<proteinExistence type="predicted"/>
<dbReference type="Proteomes" id="UP000197781">
    <property type="component" value="Chromosome"/>
</dbReference>
<reference evidence="3 4" key="1">
    <citation type="submission" date="2016-11" db="EMBL/GenBank/DDBJ databases">
        <authorList>
            <person name="Jaros S."/>
            <person name="Januszkiewicz K."/>
            <person name="Wedrychowicz H."/>
        </authorList>
    </citation>
    <scope>NUCLEOTIDE SEQUENCE [LARGE SCALE GENOMIC DNA]</scope>
    <source>
        <strain evidence="3 4">NF2</strain>
    </source>
</reference>
<keyword evidence="2" id="KW-1133">Transmembrane helix</keyword>
<feature type="compositionally biased region" description="Basic and acidic residues" evidence="1">
    <location>
        <begin position="47"/>
        <end position="59"/>
    </location>
</feature>
<dbReference type="KEGG" id="bfm:BP422_18210"/>
<name>A0A220MKK7_9BACL</name>
<gene>
    <name evidence="3" type="ORF">BP422_18210</name>
</gene>
<keyword evidence="2" id="KW-0812">Transmembrane</keyword>
<evidence type="ECO:0000313" key="3">
    <source>
        <dbReference type="EMBL" id="ASJ55309.1"/>
    </source>
</evidence>